<proteinExistence type="predicted"/>
<accession>A0ABY9JT11</accession>
<name>A0ABY9JT11_9ACTN</name>
<feature type="signal peptide" evidence="1">
    <location>
        <begin position="1"/>
        <end position="30"/>
    </location>
</feature>
<evidence type="ECO:0000313" key="3">
    <source>
        <dbReference type="Proteomes" id="UP001224433"/>
    </source>
</evidence>
<keyword evidence="1" id="KW-0732">Signal</keyword>
<feature type="chain" id="PRO_5046841697" evidence="1">
    <location>
        <begin position="31"/>
        <end position="103"/>
    </location>
</feature>
<organism evidence="2 3">
    <name type="scientific">Streptomyces glycanivorans</name>
    <dbReference type="NCBI Taxonomy" id="3033808"/>
    <lineage>
        <taxon>Bacteria</taxon>
        <taxon>Bacillati</taxon>
        <taxon>Actinomycetota</taxon>
        <taxon>Actinomycetes</taxon>
        <taxon>Kitasatosporales</taxon>
        <taxon>Streptomycetaceae</taxon>
        <taxon>Streptomyces</taxon>
    </lineage>
</organism>
<protein>
    <submittedName>
        <fullName evidence="2">Uncharacterized protein</fullName>
    </submittedName>
</protein>
<evidence type="ECO:0000313" key="2">
    <source>
        <dbReference type="EMBL" id="WLQ69151.1"/>
    </source>
</evidence>
<reference evidence="2 3" key="1">
    <citation type="submission" date="2023-03" db="EMBL/GenBank/DDBJ databases">
        <title>Isolation and description of six Streptomyces strains from soil environments, able to metabolize different microbial glucans.</title>
        <authorList>
            <person name="Widen T."/>
            <person name="Larsbrink J."/>
        </authorList>
    </citation>
    <scope>NUCLEOTIDE SEQUENCE [LARGE SCALE GENOMIC DNA]</scope>
    <source>
        <strain evidence="2 3">Alt3</strain>
    </source>
</reference>
<evidence type="ECO:0000256" key="1">
    <source>
        <dbReference type="SAM" id="SignalP"/>
    </source>
</evidence>
<keyword evidence="3" id="KW-1185">Reference proteome</keyword>
<gene>
    <name evidence="2" type="ORF">P8A20_36470</name>
</gene>
<sequence length="103" mass="10264">MKMPVSALRWQLAGTLVSTVLLVSAPTASAVTASTREAPGQAQTARDSGIATEALSSYRGVQGGNLCLLARCAVGGSGASGGTGPSNTQGFNLCLLALCNVRP</sequence>
<dbReference type="Proteomes" id="UP001224433">
    <property type="component" value="Chromosome"/>
</dbReference>
<dbReference type="EMBL" id="CP120983">
    <property type="protein sequence ID" value="WLQ69151.1"/>
    <property type="molecule type" value="Genomic_DNA"/>
</dbReference>